<dbReference type="EMBL" id="HE717023">
    <property type="protein sequence ID" value="CCG44878.1"/>
    <property type="molecule type" value="Genomic_DNA"/>
</dbReference>
<name>I0JL58_HALH3</name>
<protein>
    <submittedName>
        <fullName evidence="1">Uncharacterized protein</fullName>
    </submittedName>
</protein>
<dbReference type="Proteomes" id="UP000007397">
    <property type="component" value="Chromosome"/>
</dbReference>
<gene>
    <name evidence="1" type="ordered locus">HBHAL_2533</name>
</gene>
<dbReference type="PATRIC" id="fig|866895.3.peg.1544"/>
<keyword evidence="2" id="KW-1185">Reference proteome</keyword>
<organism evidence="1 2">
    <name type="scientific">Halobacillus halophilus (strain ATCC 35676 / DSM 2266 / JCM 20832 / KCTC 3685 / LMG 17431 / NBRC 102448 / NCIMB 2269)</name>
    <name type="common">Sporosarcina halophila</name>
    <dbReference type="NCBI Taxonomy" id="866895"/>
    <lineage>
        <taxon>Bacteria</taxon>
        <taxon>Bacillati</taxon>
        <taxon>Bacillota</taxon>
        <taxon>Bacilli</taxon>
        <taxon>Bacillales</taxon>
        <taxon>Bacillaceae</taxon>
        <taxon>Halobacillus</taxon>
    </lineage>
</organism>
<dbReference type="KEGG" id="hhd:HBHAL_2533"/>
<proteinExistence type="predicted"/>
<dbReference type="RefSeq" id="WP_014642774.1">
    <property type="nucleotide sequence ID" value="NC_017668.1"/>
</dbReference>
<dbReference type="AlphaFoldDB" id="I0JL58"/>
<accession>I0JL58</accession>
<reference evidence="1 2" key="1">
    <citation type="journal article" date="2013" name="Environ. Microbiol.">
        <title>Chloride and organic osmolytes: a hybrid strategy to cope with elevated salinities by the moderately halophilic, chloride-dependent bacterium Halobacillus halophilus.</title>
        <authorList>
            <person name="Saum S.H."/>
            <person name="Pfeiffer F."/>
            <person name="Palm P."/>
            <person name="Rampp M."/>
            <person name="Schuster S.C."/>
            <person name="Muller V."/>
            <person name="Oesterhelt D."/>
        </authorList>
    </citation>
    <scope>NUCLEOTIDE SEQUENCE [LARGE SCALE GENOMIC DNA]</scope>
    <source>
        <strain evidence="2">ATCC 35676 / DSM 2266 / JCM 20832 / KCTC 3685 / LMG 17431 / NBRC 102448 / NCIMB 2269</strain>
    </source>
</reference>
<evidence type="ECO:0000313" key="2">
    <source>
        <dbReference type="Proteomes" id="UP000007397"/>
    </source>
</evidence>
<dbReference type="eggNOG" id="ENOG502ZPZD">
    <property type="taxonomic scope" value="Bacteria"/>
</dbReference>
<evidence type="ECO:0000313" key="1">
    <source>
        <dbReference type="EMBL" id="CCG44878.1"/>
    </source>
</evidence>
<dbReference type="HOGENOM" id="CLU_2450494_0_0_9"/>
<sequence length="89" mass="9789">MTAITDDFLSARHSVFHFETDGGNVKEIPVAIGVLKNENIAAVTAEVNDEKKEIDIITTPSGRYFYQVNACGPIKFLNKNGEVMDRCGI</sequence>